<keyword evidence="2" id="KW-1185">Reference proteome</keyword>
<evidence type="ECO:0000313" key="2">
    <source>
        <dbReference type="Proteomes" id="UP001600888"/>
    </source>
</evidence>
<dbReference type="Proteomes" id="UP001600888">
    <property type="component" value="Unassembled WGS sequence"/>
</dbReference>
<dbReference type="Gene3D" id="2.40.50.140">
    <property type="entry name" value="Nucleic acid-binding proteins"/>
    <property type="match status" value="1"/>
</dbReference>
<dbReference type="Pfam" id="PF12658">
    <property type="entry name" value="Ten1"/>
    <property type="match status" value="1"/>
</dbReference>
<evidence type="ECO:0000313" key="1">
    <source>
        <dbReference type="EMBL" id="KAL2274521.1"/>
    </source>
</evidence>
<dbReference type="InterPro" id="IPR012340">
    <property type="entry name" value="NA-bd_OB-fold"/>
</dbReference>
<proteinExistence type="predicted"/>
<protein>
    <recommendedName>
        <fullName evidence="3">Telomere capping, CST complex subunit-domain-containing protein</fullName>
    </recommendedName>
</protein>
<dbReference type="EMBL" id="JBAWTH010000155">
    <property type="protein sequence ID" value="KAL2274521.1"/>
    <property type="molecule type" value="Genomic_DNA"/>
</dbReference>
<accession>A0ABR4DWX7</accession>
<dbReference type="InterPro" id="IPR024222">
    <property type="entry name" value="Ten1_fungal"/>
</dbReference>
<name>A0ABR4DWX7_9PEZI</name>
<evidence type="ECO:0008006" key="3">
    <source>
        <dbReference type="Google" id="ProtNLM"/>
    </source>
</evidence>
<organism evidence="1 2">
    <name type="scientific">Diaporthe vaccinii</name>
    <dbReference type="NCBI Taxonomy" id="105482"/>
    <lineage>
        <taxon>Eukaryota</taxon>
        <taxon>Fungi</taxon>
        <taxon>Dikarya</taxon>
        <taxon>Ascomycota</taxon>
        <taxon>Pezizomycotina</taxon>
        <taxon>Sordariomycetes</taxon>
        <taxon>Sordariomycetidae</taxon>
        <taxon>Diaporthales</taxon>
        <taxon>Diaporthaceae</taxon>
        <taxon>Diaporthe</taxon>
        <taxon>Diaporthe eres species complex</taxon>
    </lineage>
</organism>
<sequence>MSSAPLPSKLTLLSSLPSHDAGTKVRFLGCVTSYATASGLLTLQHQFPKSTEVQALVDVRLLLEKLTAEQTSVGEWVNVIGYINLPPPSSSANMSTKRKRGLSAVHVQALMLWSAGSLDIGRYEMCLASISAGSEPVMGSKTSTKS</sequence>
<gene>
    <name evidence="1" type="ORF">FJTKL_03184</name>
</gene>
<reference evidence="1 2" key="1">
    <citation type="submission" date="2024-03" db="EMBL/GenBank/DDBJ databases">
        <title>A high-quality draft genome sequence of Diaporthe vaccinii, a causative agent of upright dieback and viscid rot disease in cranberry plants.</title>
        <authorList>
            <person name="Sarrasin M."/>
            <person name="Lang B.F."/>
            <person name="Burger G."/>
        </authorList>
    </citation>
    <scope>NUCLEOTIDE SEQUENCE [LARGE SCALE GENOMIC DNA]</scope>
    <source>
        <strain evidence="1 2">IS7</strain>
    </source>
</reference>
<comment type="caution">
    <text evidence="1">The sequence shown here is derived from an EMBL/GenBank/DDBJ whole genome shotgun (WGS) entry which is preliminary data.</text>
</comment>